<dbReference type="PANTHER" id="PTHR11712:SF336">
    <property type="entry name" value="3-OXOACYL-[ACYL-CARRIER-PROTEIN] SYNTHASE, MITOCHONDRIAL"/>
    <property type="match status" value="1"/>
</dbReference>
<accession>A0A370R4K3</accession>
<dbReference type="InterPro" id="IPR020841">
    <property type="entry name" value="PKS_Beta-ketoAc_synthase_dom"/>
</dbReference>
<keyword evidence="3 4" id="KW-0808">Transferase</keyword>
<evidence type="ECO:0000256" key="4">
    <source>
        <dbReference type="RuleBase" id="RU003694"/>
    </source>
</evidence>
<dbReference type="InterPro" id="IPR000794">
    <property type="entry name" value="Beta-ketoacyl_synthase"/>
</dbReference>
<dbReference type="PROSITE" id="PS00606">
    <property type="entry name" value="KS3_1"/>
    <property type="match status" value="1"/>
</dbReference>
<proteinExistence type="inferred from homology"/>
<dbReference type="InterPro" id="IPR018201">
    <property type="entry name" value="Ketoacyl_synth_AS"/>
</dbReference>
<dbReference type="OrthoDB" id="9808669at2"/>
<dbReference type="Pfam" id="PF00109">
    <property type="entry name" value="ketoacyl-synt"/>
    <property type="match status" value="1"/>
</dbReference>
<gene>
    <name evidence="6" type="ORF">C8D90_101784</name>
</gene>
<dbReference type="SMART" id="SM00825">
    <property type="entry name" value="PKS_KS"/>
    <property type="match status" value="1"/>
</dbReference>
<evidence type="ECO:0000313" key="6">
    <source>
        <dbReference type="EMBL" id="RDK97336.1"/>
    </source>
</evidence>
<protein>
    <submittedName>
        <fullName evidence="6">3-oxoacyl-[acyl-carrier-protein] synthase II</fullName>
    </submittedName>
</protein>
<dbReference type="Pfam" id="PF02801">
    <property type="entry name" value="Ketoacyl-synt_C"/>
    <property type="match status" value="1"/>
</dbReference>
<dbReference type="GO" id="GO:0004315">
    <property type="term" value="F:3-oxoacyl-[acyl-carrier-protein] synthase activity"/>
    <property type="evidence" value="ECO:0007669"/>
    <property type="project" value="InterPro"/>
</dbReference>
<sequence length="417" mass="44427">MGNTRNRRVVVTGYGAVTPLGHGAQASWEAIMDNRVGYRPVDKTQAGIVSGIYGLIDTPANVRFLPAAIRRRLPRFAAFALASAKEAIDMAFGQHTIGEYYDPLTCGAIIGTGWGGLDEAIDSYDLYREKQMGSPFGCFLSMHNVATAACSQFWGLRGYQNTPIAACATGSIAIGDACEIIRSGRAAMMLAGGAESLLRDNSVWNIDVLRALTQEQHDVTRACCPFSLDRNGFVLSEGAAVLCLEERESALARGAVILGEITGYGNYSDASDFTAPAADKIARVETIRQALAQANLHAEQLDYINAHGTSTPLNDLNETEALKMALGDTAYTIPVSSTKSWSGHLIAAAGSFETIICLKALEHQIMPATAHLKHADPQCDLDYIAEGHRQGKISHTLNVSFGFGGANAALIISRGAA</sequence>
<comment type="pathway">
    <text evidence="1">Lipid metabolism; fatty acid biosynthesis.</text>
</comment>
<dbReference type="EMBL" id="QRAP01000001">
    <property type="protein sequence ID" value="RDK97336.1"/>
    <property type="molecule type" value="Genomic_DNA"/>
</dbReference>
<dbReference type="InterPro" id="IPR014031">
    <property type="entry name" value="Ketoacyl_synth_C"/>
</dbReference>
<reference evidence="6 7" key="1">
    <citation type="submission" date="2018-07" db="EMBL/GenBank/DDBJ databases">
        <title>Genomic Encyclopedia of Type Strains, Phase IV (KMG-IV): sequencing the most valuable type-strain genomes for metagenomic binning, comparative biology and taxonomic classification.</title>
        <authorList>
            <person name="Goeker M."/>
        </authorList>
    </citation>
    <scope>NUCLEOTIDE SEQUENCE [LARGE SCALE GENOMIC DNA]</scope>
    <source>
        <strain evidence="6 7">DSM 103736</strain>
    </source>
</reference>
<dbReference type="PANTHER" id="PTHR11712">
    <property type="entry name" value="POLYKETIDE SYNTHASE-RELATED"/>
    <property type="match status" value="1"/>
</dbReference>
<dbReference type="Gene3D" id="3.40.47.10">
    <property type="match status" value="1"/>
</dbReference>
<dbReference type="PROSITE" id="PS52004">
    <property type="entry name" value="KS3_2"/>
    <property type="match status" value="1"/>
</dbReference>
<evidence type="ECO:0000313" key="7">
    <source>
        <dbReference type="Proteomes" id="UP000254848"/>
    </source>
</evidence>
<evidence type="ECO:0000256" key="3">
    <source>
        <dbReference type="ARBA" id="ARBA00022679"/>
    </source>
</evidence>
<name>A0A370R4K3_9GAMM</name>
<dbReference type="Proteomes" id="UP000254848">
    <property type="component" value="Unassembled WGS sequence"/>
</dbReference>
<comment type="caution">
    <text evidence="6">The sequence shown here is derived from an EMBL/GenBank/DDBJ whole genome shotgun (WGS) entry which is preliminary data.</text>
</comment>
<comment type="similarity">
    <text evidence="2 4">Belongs to the thiolase-like superfamily. Beta-ketoacyl-ACP synthases family.</text>
</comment>
<dbReference type="GO" id="GO:0006633">
    <property type="term" value="P:fatty acid biosynthetic process"/>
    <property type="evidence" value="ECO:0007669"/>
    <property type="project" value="UniProtKB-UniPathway"/>
</dbReference>
<keyword evidence="7" id="KW-1185">Reference proteome</keyword>
<evidence type="ECO:0000256" key="2">
    <source>
        <dbReference type="ARBA" id="ARBA00008467"/>
    </source>
</evidence>
<dbReference type="InterPro" id="IPR016039">
    <property type="entry name" value="Thiolase-like"/>
</dbReference>
<evidence type="ECO:0000256" key="1">
    <source>
        <dbReference type="ARBA" id="ARBA00005194"/>
    </source>
</evidence>
<dbReference type="CDD" id="cd00834">
    <property type="entry name" value="KAS_I_II"/>
    <property type="match status" value="1"/>
</dbReference>
<feature type="domain" description="Ketosynthase family 3 (KS3)" evidence="5">
    <location>
        <begin position="6"/>
        <end position="414"/>
    </location>
</feature>
<dbReference type="SUPFAM" id="SSF53901">
    <property type="entry name" value="Thiolase-like"/>
    <property type="match status" value="2"/>
</dbReference>
<organism evidence="6 7">
    <name type="scientific">Enterobacillus tribolii</name>
    <dbReference type="NCBI Taxonomy" id="1487935"/>
    <lineage>
        <taxon>Bacteria</taxon>
        <taxon>Pseudomonadati</taxon>
        <taxon>Pseudomonadota</taxon>
        <taxon>Gammaproteobacteria</taxon>
        <taxon>Enterobacterales</taxon>
        <taxon>Hafniaceae</taxon>
        <taxon>Enterobacillus</taxon>
    </lineage>
</organism>
<dbReference type="RefSeq" id="WP_115457063.1">
    <property type="nucleotide sequence ID" value="NZ_QRAP01000001.1"/>
</dbReference>
<dbReference type="AlphaFoldDB" id="A0A370R4K3"/>
<dbReference type="InterPro" id="IPR014030">
    <property type="entry name" value="Ketoacyl_synth_N"/>
</dbReference>
<evidence type="ECO:0000259" key="5">
    <source>
        <dbReference type="PROSITE" id="PS52004"/>
    </source>
</evidence>
<dbReference type="UniPathway" id="UPA00094"/>